<evidence type="ECO:0000313" key="2">
    <source>
        <dbReference type="Proteomes" id="UP001234297"/>
    </source>
</evidence>
<proteinExistence type="predicted"/>
<keyword evidence="2" id="KW-1185">Reference proteome</keyword>
<gene>
    <name evidence="1" type="ORF">MRB53_016609</name>
</gene>
<evidence type="ECO:0000313" key="1">
    <source>
        <dbReference type="EMBL" id="KAJ8639915.1"/>
    </source>
</evidence>
<organism evidence="1 2">
    <name type="scientific">Persea americana</name>
    <name type="common">Avocado</name>
    <dbReference type="NCBI Taxonomy" id="3435"/>
    <lineage>
        <taxon>Eukaryota</taxon>
        <taxon>Viridiplantae</taxon>
        <taxon>Streptophyta</taxon>
        <taxon>Embryophyta</taxon>
        <taxon>Tracheophyta</taxon>
        <taxon>Spermatophyta</taxon>
        <taxon>Magnoliopsida</taxon>
        <taxon>Magnoliidae</taxon>
        <taxon>Laurales</taxon>
        <taxon>Lauraceae</taxon>
        <taxon>Persea</taxon>
    </lineage>
</organism>
<dbReference type="Proteomes" id="UP001234297">
    <property type="component" value="Chromosome 5"/>
</dbReference>
<dbReference type="EMBL" id="CM056813">
    <property type="protein sequence ID" value="KAJ8639915.1"/>
    <property type="molecule type" value="Genomic_DNA"/>
</dbReference>
<protein>
    <submittedName>
        <fullName evidence="1">Uncharacterized protein</fullName>
    </submittedName>
</protein>
<name>A0ACC2M2S9_PERAE</name>
<reference evidence="1 2" key="1">
    <citation type="journal article" date="2022" name="Hortic Res">
        <title>A haplotype resolved chromosomal level avocado genome allows analysis of novel avocado genes.</title>
        <authorList>
            <person name="Nath O."/>
            <person name="Fletcher S.J."/>
            <person name="Hayward A."/>
            <person name="Shaw L.M."/>
            <person name="Masouleh A.K."/>
            <person name="Furtado A."/>
            <person name="Henry R.J."/>
            <person name="Mitter N."/>
        </authorList>
    </citation>
    <scope>NUCLEOTIDE SEQUENCE [LARGE SCALE GENOMIC DNA]</scope>
    <source>
        <strain evidence="2">cv. Hass</strain>
    </source>
</reference>
<sequence length="437" mass="47638">MLSSSKESFSFGFIGKFAGKCPSLEWVEEKAKFWALSRPCMISLTIKGHFIFHFNSLEDKAYILGLSPLYLEKKKIFFLPWSPGQDEMAWPSIAPVWIRLAGLPYHCWSQHILFSLASSIGQPIKLDDITTAQWILTYARVLVNIDLSKPKPPVILVDLQGERELEIEVSYKNCPCSVCYQIGHSDKHCPSSNQSGKPLSGLSFSTTIPVHSVTSHPLSQIPPSNHLLLDPHTSPPTSMDALLPNSHHSSYTTPVPPFTPTFTPAPPPNLSPLTAPVSVLRPASPKPINITPSLSPSHPLPTPHPNSYNSIASSPNPPSVNTPSASISKLKENSPSIIDLPYDVVSVILQKTSTPTIDTSNPFSILENCSLLEPTINPNLYGRNLQAFSEGNSSTGPPPGFEPPGFEQPLDTSDSLTTPTEAHPTDHNHIHPAVLNT</sequence>
<accession>A0ACC2M2S9</accession>
<comment type="caution">
    <text evidence="1">The sequence shown here is derived from an EMBL/GenBank/DDBJ whole genome shotgun (WGS) entry which is preliminary data.</text>
</comment>